<evidence type="ECO:0000256" key="4">
    <source>
        <dbReference type="ARBA" id="ARBA00022729"/>
    </source>
</evidence>
<evidence type="ECO:0000256" key="3">
    <source>
        <dbReference type="ARBA" id="ARBA00022448"/>
    </source>
</evidence>
<proteinExistence type="inferred from homology"/>
<evidence type="ECO:0000313" key="5">
    <source>
        <dbReference type="EMBL" id="XDP44514.1"/>
    </source>
</evidence>
<sequence length="477" mass="51996">MGDSLTLREISRRTALGALGAGILGATVASWPRLTGTDIPGRNDGSLSIAILGTAADAAARQKAVDAFRRLHPEIKVRVQAIQAVDWKDFFSKILTMVAAGNPPDVVYVATEGAQLFAEKLAHPLDEYLRRDASVMAEYFADVHPSLVEAFMYRGSLYQLPMDWNAADMYYNTKVFADSGLSRPADDWTHLDFRSSLAAMRRANPSSFTPYYWTNRLFGGVVPWLYANGTSFLAEERATGGDWLWDRFYGTDPSRASRSGGYLWQTPNADDPRVFETFDFLRGLVKDGLGVRPEEGGGNSLVGLFASGRIGATPAGGYWVQGLSQAGMGPGDFDVSFFPRWASGPGAAAQRHQFGTAGYAIMKTAKDKDAAWEWIKFSSSREAMELIFSTPTTTPARRSMVNEALYSGKGPAHWKVFYDTLDRFPATGPIPAPPQQAAVETALIKNVSLAVSGDEQQLKSALASLQSDLELALRRTA</sequence>
<dbReference type="RefSeq" id="WP_369045205.1">
    <property type="nucleotide sequence ID" value="NZ_CP163302.1"/>
</dbReference>
<gene>
    <name evidence="5" type="ORF">AB5L97_14720</name>
</gene>
<dbReference type="AlphaFoldDB" id="A0AB39L2I4"/>
<dbReference type="Pfam" id="PF01547">
    <property type="entry name" value="SBP_bac_1"/>
    <property type="match status" value="1"/>
</dbReference>
<dbReference type="InterPro" id="IPR006059">
    <property type="entry name" value="SBP"/>
</dbReference>
<dbReference type="Gene3D" id="3.40.190.10">
    <property type="entry name" value="Periplasmic binding protein-like II"/>
    <property type="match status" value="1"/>
</dbReference>
<evidence type="ECO:0000256" key="1">
    <source>
        <dbReference type="ARBA" id="ARBA00004196"/>
    </source>
</evidence>
<dbReference type="PANTHER" id="PTHR43649:SF31">
    <property type="entry name" value="SN-GLYCEROL-3-PHOSPHATE-BINDING PERIPLASMIC PROTEIN UGPB"/>
    <property type="match status" value="1"/>
</dbReference>
<dbReference type="EMBL" id="CP163302">
    <property type="protein sequence ID" value="XDP44514.1"/>
    <property type="molecule type" value="Genomic_DNA"/>
</dbReference>
<dbReference type="InterPro" id="IPR050490">
    <property type="entry name" value="Bact_solute-bd_prot1"/>
</dbReference>
<keyword evidence="4" id="KW-0732">Signal</keyword>
<name>A0AB39L2I4_9MICC</name>
<reference evidence="5" key="1">
    <citation type="submission" date="2024-07" db="EMBL/GenBank/DDBJ databases">
        <authorList>
            <person name="fu j."/>
        </authorList>
    </citation>
    <scope>NUCLEOTIDE SEQUENCE</scope>
    <source>
        <strain evidence="5">P10A9</strain>
    </source>
</reference>
<organism evidence="5">
    <name type="scientific">Sinomonas puerhi</name>
    <dbReference type="NCBI Taxonomy" id="3238584"/>
    <lineage>
        <taxon>Bacteria</taxon>
        <taxon>Bacillati</taxon>
        <taxon>Actinomycetota</taxon>
        <taxon>Actinomycetes</taxon>
        <taxon>Micrococcales</taxon>
        <taxon>Micrococcaceae</taxon>
        <taxon>Sinomonas</taxon>
    </lineage>
</organism>
<dbReference type="KEGG" id="spue:AB5L97_14720"/>
<dbReference type="SUPFAM" id="SSF53850">
    <property type="entry name" value="Periplasmic binding protein-like II"/>
    <property type="match status" value="1"/>
</dbReference>
<dbReference type="PANTHER" id="PTHR43649">
    <property type="entry name" value="ARABINOSE-BINDING PROTEIN-RELATED"/>
    <property type="match status" value="1"/>
</dbReference>
<protein>
    <submittedName>
        <fullName evidence="5">Extracellular solute-binding protein</fullName>
    </submittedName>
</protein>
<accession>A0AB39L2I4</accession>
<comment type="similarity">
    <text evidence="2">Belongs to the bacterial solute-binding protein 1 family.</text>
</comment>
<keyword evidence="3" id="KW-0813">Transport</keyword>
<comment type="subcellular location">
    <subcellularLocation>
        <location evidence="1">Cell envelope</location>
    </subcellularLocation>
</comment>
<evidence type="ECO:0000256" key="2">
    <source>
        <dbReference type="ARBA" id="ARBA00008520"/>
    </source>
</evidence>
<dbReference type="GO" id="GO:0030313">
    <property type="term" value="C:cell envelope"/>
    <property type="evidence" value="ECO:0007669"/>
    <property type="project" value="UniProtKB-SubCell"/>
</dbReference>